<feature type="compositionally biased region" description="Basic and acidic residues" evidence="1">
    <location>
        <begin position="115"/>
        <end position="129"/>
    </location>
</feature>
<sequence length="177" mass="18127">MPPQEDCACEPGDVKYCELPEQECQTDADCAGELICAELPGGMSPAPDGTCTSTPDGETVCEEFESPEPQESVSYCLPADFERWIGSGIPGHAGYGSAEDDAGAPDGEGHSNGGEGDRDFVAADVDRGDAPQSGGDAGQDMDDGCGCASTGNSLPGSFAALFFALMGMAGLRRRSSK</sequence>
<name>A0A2Z4FHK6_9DELT</name>
<dbReference type="Proteomes" id="UP000249799">
    <property type="component" value="Chromosome"/>
</dbReference>
<dbReference type="KEGG" id="bsed:DN745_03530"/>
<dbReference type="AlphaFoldDB" id="A0A2Z4FHK6"/>
<dbReference type="OrthoDB" id="10016777at2"/>
<keyword evidence="3" id="KW-1185">Reference proteome</keyword>
<proteinExistence type="predicted"/>
<feature type="compositionally biased region" description="Acidic residues" evidence="1">
    <location>
        <begin position="59"/>
        <end position="68"/>
    </location>
</feature>
<feature type="region of interest" description="Disordered" evidence="1">
    <location>
        <begin position="48"/>
        <end position="72"/>
    </location>
</feature>
<gene>
    <name evidence="2" type="ORF">DN745_03530</name>
</gene>
<accession>A0A2Z4FHK6</accession>
<dbReference type="EMBL" id="CP030032">
    <property type="protein sequence ID" value="AWV88467.1"/>
    <property type="molecule type" value="Genomic_DNA"/>
</dbReference>
<feature type="region of interest" description="Disordered" evidence="1">
    <location>
        <begin position="88"/>
        <end position="141"/>
    </location>
</feature>
<dbReference type="InterPro" id="IPR024038">
    <property type="entry name" value="MYXO-CTERM"/>
</dbReference>
<evidence type="ECO:0000313" key="3">
    <source>
        <dbReference type="Proteomes" id="UP000249799"/>
    </source>
</evidence>
<evidence type="ECO:0000256" key="1">
    <source>
        <dbReference type="SAM" id="MobiDB-lite"/>
    </source>
</evidence>
<dbReference type="NCBIfam" id="TIGR03901">
    <property type="entry name" value="MYXO-CTERM"/>
    <property type="match status" value="1"/>
</dbReference>
<protein>
    <recommendedName>
        <fullName evidence="4">MYXO-CTERM sorting domain-containing protein</fullName>
    </recommendedName>
</protein>
<reference evidence="2 3" key="1">
    <citation type="submission" date="2018-06" db="EMBL/GenBank/DDBJ databases">
        <title>Lujinxingia sediminis gen. nov. sp. nov., a new facultative anaerobic member of the class Deltaproteobacteria, and proposal of Lujinxingaceae fam. nov.</title>
        <authorList>
            <person name="Guo L.-Y."/>
            <person name="Li C.-M."/>
            <person name="Wang S."/>
            <person name="Du Z.-J."/>
        </authorList>
    </citation>
    <scope>NUCLEOTIDE SEQUENCE [LARGE SCALE GENOMIC DNA]</scope>
    <source>
        <strain evidence="2 3">FA350</strain>
    </source>
</reference>
<evidence type="ECO:0000313" key="2">
    <source>
        <dbReference type="EMBL" id="AWV88467.1"/>
    </source>
</evidence>
<evidence type="ECO:0008006" key="4">
    <source>
        <dbReference type="Google" id="ProtNLM"/>
    </source>
</evidence>
<organism evidence="2 3">
    <name type="scientific">Bradymonas sediminis</name>
    <dbReference type="NCBI Taxonomy" id="1548548"/>
    <lineage>
        <taxon>Bacteria</taxon>
        <taxon>Deltaproteobacteria</taxon>
        <taxon>Bradymonadales</taxon>
        <taxon>Bradymonadaceae</taxon>
        <taxon>Bradymonas</taxon>
    </lineage>
</organism>